<dbReference type="SUPFAM" id="SSF55874">
    <property type="entry name" value="ATPase domain of HSP90 chaperone/DNA topoisomerase II/histidine kinase"/>
    <property type="match status" value="1"/>
</dbReference>
<evidence type="ECO:0000256" key="6">
    <source>
        <dbReference type="SAM" id="Phobius"/>
    </source>
</evidence>
<evidence type="ECO:0000256" key="4">
    <source>
        <dbReference type="ARBA" id="ARBA00022777"/>
    </source>
</evidence>
<keyword evidence="6" id="KW-0472">Membrane</keyword>
<proteinExistence type="predicted"/>
<dbReference type="Proteomes" id="UP000183496">
    <property type="component" value="Unassembled WGS sequence"/>
</dbReference>
<dbReference type="InterPro" id="IPR050482">
    <property type="entry name" value="Sensor_HK_TwoCompSys"/>
</dbReference>
<keyword evidence="4" id="KW-0418">Kinase</keyword>
<accession>A0AAJ4W6T5</accession>
<organism evidence="7 8">
    <name type="scientific">Myroides profundi</name>
    <dbReference type="NCBI Taxonomy" id="480520"/>
    <lineage>
        <taxon>Bacteria</taxon>
        <taxon>Pseudomonadati</taxon>
        <taxon>Bacteroidota</taxon>
        <taxon>Flavobacteriia</taxon>
        <taxon>Flavobacteriales</taxon>
        <taxon>Flavobacteriaceae</taxon>
        <taxon>Myroides</taxon>
    </lineage>
</organism>
<comment type="catalytic activity">
    <reaction evidence="1">
        <text>ATP + protein L-histidine = ADP + protein N-phospho-L-histidine.</text>
        <dbReference type="EC" id="2.7.13.3"/>
    </reaction>
</comment>
<evidence type="ECO:0000256" key="1">
    <source>
        <dbReference type="ARBA" id="ARBA00000085"/>
    </source>
</evidence>
<dbReference type="AlphaFoldDB" id="A0AAJ4W6T5"/>
<evidence type="ECO:0000256" key="5">
    <source>
        <dbReference type="ARBA" id="ARBA00023012"/>
    </source>
</evidence>
<evidence type="ECO:0000313" key="8">
    <source>
        <dbReference type="Proteomes" id="UP000183496"/>
    </source>
</evidence>
<evidence type="ECO:0000256" key="2">
    <source>
        <dbReference type="ARBA" id="ARBA00012438"/>
    </source>
</evidence>
<dbReference type="EMBL" id="FOFY01000020">
    <property type="protein sequence ID" value="SER58421.1"/>
    <property type="molecule type" value="Genomic_DNA"/>
</dbReference>
<dbReference type="GO" id="GO:0000160">
    <property type="term" value="P:phosphorelay signal transduction system"/>
    <property type="evidence" value="ECO:0007669"/>
    <property type="project" value="UniProtKB-KW"/>
</dbReference>
<dbReference type="Gene3D" id="3.30.565.10">
    <property type="entry name" value="Histidine kinase-like ATPase, C-terminal domain"/>
    <property type="match status" value="1"/>
</dbReference>
<keyword evidence="8" id="KW-1185">Reference proteome</keyword>
<dbReference type="RefSeq" id="WP_041890431.1">
    <property type="nucleotide sequence ID" value="NZ_CP010817.1"/>
</dbReference>
<name>A0AAJ4W6T5_MYRPR</name>
<dbReference type="PANTHER" id="PTHR24421">
    <property type="entry name" value="NITRATE/NITRITE SENSOR PROTEIN NARX-RELATED"/>
    <property type="match status" value="1"/>
</dbReference>
<dbReference type="EC" id="2.7.13.3" evidence="2"/>
<dbReference type="GO" id="GO:0004673">
    <property type="term" value="F:protein histidine kinase activity"/>
    <property type="evidence" value="ECO:0007669"/>
    <property type="project" value="UniProtKB-EC"/>
</dbReference>
<feature type="transmembrane region" description="Helical" evidence="6">
    <location>
        <begin position="7"/>
        <end position="30"/>
    </location>
</feature>
<keyword evidence="3" id="KW-0808">Transferase</keyword>
<protein>
    <recommendedName>
        <fullName evidence="2">histidine kinase</fullName>
        <ecNumber evidence="2">2.7.13.3</ecNumber>
    </recommendedName>
</protein>
<dbReference type="CDD" id="cd16917">
    <property type="entry name" value="HATPase_UhpB-NarQ-NarX-like"/>
    <property type="match status" value="1"/>
</dbReference>
<keyword evidence="6" id="KW-1133">Transmembrane helix</keyword>
<dbReference type="PANTHER" id="PTHR24421:SF10">
    <property type="entry name" value="NITRATE_NITRITE SENSOR PROTEIN NARQ"/>
    <property type="match status" value="1"/>
</dbReference>
<evidence type="ECO:0000256" key="3">
    <source>
        <dbReference type="ARBA" id="ARBA00022679"/>
    </source>
</evidence>
<dbReference type="InterPro" id="IPR036890">
    <property type="entry name" value="HATPase_C_sf"/>
</dbReference>
<evidence type="ECO:0000313" key="7">
    <source>
        <dbReference type="EMBL" id="SER58421.1"/>
    </source>
</evidence>
<comment type="caution">
    <text evidence="7">The sequence shown here is derived from an EMBL/GenBank/DDBJ whole genome shotgun (WGS) entry which is preliminary data.</text>
</comment>
<reference evidence="7 8" key="1">
    <citation type="submission" date="2016-10" db="EMBL/GenBank/DDBJ databases">
        <authorList>
            <person name="Varghese N."/>
            <person name="Submissions S."/>
        </authorList>
    </citation>
    <scope>NUCLEOTIDE SEQUENCE [LARGE SCALE GENOMIC DNA]</scope>
    <source>
        <strain evidence="8">DSM 19823 / KCTC 23066 / CCTCC M 208030 / D25</strain>
    </source>
</reference>
<sequence>MENKLELFFWLGTFIMISLAIMVVIIVVIYQKRINQYQNEILTKQLRTNLIVEHKERERVAKELHDGICSDLGNLKNLMILLNLSEDQEEIAKVKVDLYDGIIFCYEEAVRISYNLSPPLIKDNTITELLNNYVTRVSKVTSIKFDFNSTTASFVLSDIQKLELYRIVQELTQNILKHSKASFVEIYLVWSRYDLVLYLLDDGVEYDFNAKSISVGLGLYNIKTRIDQIKAKFSHESTSKGNQISITLNKQSND</sequence>
<keyword evidence="5" id="KW-0902">Two-component regulatory system</keyword>
<gene>
    <name evidence="7" type="ORF">SAMN04488089_12023</name>
</gene>
<keyword evidence="6" id="KW-0812">Transmembrane</keyword>